<gene>
    <name evidence="1" type="ORF">CEN91_273</name>
</gene>
<comment type="caution">
    <text evidence="1">The sequence shown here is derived from an EMBL/GenBank/DDBJ whole genome shotgun (WGS) entry which is preliminary data.</text>
</comment>
<protein>
    <submittedName>
        <fullName evidence="1">Uncharacterized protein</fullName>
    </submittedName>
</protein>
<name>A0A554LK27_9BACT</name>
<evidence type="ECO:0000313" key="2">
    <source>
        <dbReference type="Proteomes" id="UP000315589"/>
    </source>
</evidence>
<proteinExistence type="predicted"/>
<evidence type="ECO:0000313" key="1">
    <source>
        <dbReference type="EMBL" id="TSC93236.1"/>
    </source>
</evidence>
<dbReference type="EMBL" id="VMGI01000032">
    <property type="protein sequence ID" value="TSC93236.1"/>
    <property type="molecule type" value="Genomic_DNA"/>
</dbReference>
<dbReference type="Proteomes" id="UP000315589">
    <property type="component" value="Unassembled WGS sequence"/>
</dbReference>
<accession>A0A554LK27</accession>
<organism evidence="1 2">
    <name type="scientific">Candidatus Berkelbacteria bacterium Licking1014_85</name>
    <dbReference type="NCBI Taxonomy" id="2017148"/>
    <lineage>
        <taxon>Bacteria</taxon>
        <taxon>Candidatus Berkelbacteria</taxon>
    </lineage>
</organism>
<dbReference type="AlphaFoldDB" id="A0A554LK27"/>
<reference evidence="1 2" key="1">
    <citation type="submission" date="2017-07" db="EMBL/GenBank/DDBJ databases">
        <title>Mechanisms for carbon and nitrogen cycling indicate functional differentiation within the Candidate Phyla Radiation.</title>
        <authorList>
            <person name="Danczak R.E."/>
            <person name="Johnston M.D."/>
            <person name="Kenah C."/>
            <person name="Slattery M."/>
            <person name="Wrighton K.C."/>
            <person name="Wilkins M.J."/>
        </authorList>
    </citation>
    <scope>NUCLEOTIDE SEQUENCE [LARGE SCALE GENOMIC DNA]</scope>
    <source>
        <strain evidence="1">Licking1014_85</strain>
    </source>
</reference>
<sequence length="157" mass="17738">MQISVNNQKISIKTKQATITMNDNLKINDFEVSGPGEYEVGGVMVYGLTKGGYVLKDEEFGFCWLVNRDEEIDEKKLEDLPDVEILFITLSDDLNKDLKNIKIIEPKIIVPAGGPERIKEFIEKEGNVERVDGNLKITRMSLPLDGQKIYIFNNGSD</sequence>